<name>A0A9Q1K6W2_9CARY</name>
<feature type="region of interest" description="Disordered" evidence="2">
    <location>
        <begin position="104"/>
        <end position="156"/>
    </location>
</feature>
<proteinExistence type="predicted"/>
<dbReference type="AlphaFoldDB" id="A0A9Q1K6W2"/>
<reference evidence="3" key="1">
    <citation type="submission" date="2022-04" db="EMBL/GenBank/DDBJ databases">
        <title>Carnegiea gigantea Genome sequencing and assembly v2.</title>
        <authorList>
            <person name="Copetti D."/>
            <person name="Sanderson M.J."/>
            <person name="Burquez A."/>
            <person name="Wojciechowski M.F."/>
        </authorList>
    </citation>
    <scope>NUCLEOTIDE SEQUENCE</scope>
    <source>
        <strain evidence="3">SGP5-SGP5p</strain>
        <tissue evidence="3">Aerial part</tissue>
    </source>
</reference>
<evidence type="ECO:0000313" key="3">
    <source>
        <dbReference type="EMBL" id="KAJ8437529.1"/>
    </source>
</evidence>
<feature type="region of interest" description="Disordered" evidence="2">
    <location>
        <begin position="29"/>
        <end position="49"/>
    </location>
</feature>
<keyword evidence="4" id="KW-1185">Reference proteome</keyword>
<dbReference type="EMBL" id="JAKOGI010000296">
    <property type="protein sequence ID" value="KAJ8437529.1"/>
    <property type="molecule type" value="Genomic_DNA"/>
</dbReference>
<organism evidence="3 4">
    <name type="scientific">Carnegiea gigantea</name>
    <dbReference type="NCBI Taxonomy" id="171969"/>
    <lineage>
        <taxon>Eukaryota</taxon>
        <taxon>Viridiplantae</taxon>
        <taxon>Streptophyta</taxon>
        <taxon>Embryophyta</taxon>
        <taxon>Tracheophyta</taxon>
        <taxon>Spermatophyta</taxon>
        <taxon>Magnoliopsida</taxon>
        <taxon>eudicotyledons</taxon>
        <taxon>Gunneridae</taxon>
        <taxon>Pentapetalae</taxon>
        <taxon>Caryophyllales</taxon>
        <taxon>Cactineae</taxon>
        <taxon>Cactaceae</taxon>
        <taxon>Cactoideae</taxon>
        <taxon>Echinocereeae</taxon>
        <taxon>Carnegiea</taxon>
    </lineage>
</organism>
<gene>
    <name evidence="3" type="ORF">Cgig2_027604</name>
</gene>
<dbReference type="Proteomes" id="UP001153076">
    <property type="component" value="Unassembled WGS sequence"/>
</dbReference>
<evidence type="ECO:0000256" key="1">
    <source>
        <dbReference type="SAM" id="Coils"/>
    </source>
</evidence>
<keyword evidence="1" id="KW-0175">Coiled coil</keyword>
<feature type="compositionally biased region" description="Acidic residues" evidence="2">
    <location>
        <begin position="123"/>
        <end position="150"/>
    </location>
</feature>
<protein>
    <submittedName>
        <fullName evidence="3">Uncharacterized protein</fullName>
    </submittedName>
</protein>
<evidence type="ECO:0000256" key="2">
    <source>
        <dbReference type="SAM" id="MobiDB-lite"/>
    </source>
</evidence>
<accession>A0A9Q1K6W2</accession>
<sequence length="156" mass="17413">MFMMAYVHIGSLKNSKGKEKYTKRLSEIQASTQGEGSTSQGTPLPQLSMKTHMTVWKEVVGLTKKEKQSKKKLKKRLHQVEKKLSETTKLVKTLMQQMNFTIPISTNVGVGNGGIGSTSGSNGEDEDEDEDEDDDDDDNDNNDDQQENEDADKNDK</sequence>
<feature type="coiled-coil region" evidence="1">
    <location>
        <begin position="63"/>
        <end position="97"/>
    </location>
</feature>
<comment type="caution">
    <text evidence="3">The sequence shown here is derived from an EMBL/GenBank/DDBJ whole genome shotgun (WGS) entry which is preliminary data.</text>
</comment>
<evidence type="ECO:0000313" key="4">
    <source>
        <dbReference type="Proteomes" id="UP001153076"/>
    </source>
</evidence>